<evidence type="ECO:0000313" key="1">
    <source>
        <dbReference type="EMBL" id="CAB4162172.1"/>
    </source>
</evidence>
<reference evidence="1" key="1">
    <citation type="submission" date="2020-04" db="EMBL/GenBank/DDBJ databases">
        <authorList>
            <person name="Chiriac C."/>
            <person name="Salcher M."/>
            <person name="Ghai R."/>
            <person name="Kavagutti S V."/>
        </authorList>
    </citation>
    <scope>NUCLEOTIDE SEQUENCE</scope>
</reference>
<organism evidence="1">
    <name type="scientific">uncultured Caudovirales phage</name>
    <dbReference type="NCBI Taxonomy" id="2100421"/>
    <lineage>
        <taxon>Viruses</taxon>
        <taxon>Duplodnaviria</taxon>
        <taxon>Heunggongvirae</taxon>
        <taxon>Uroviricota</taxon>
        <taxon>Caudoviricetes</taxon>
        <taxon>Peduoviridae</taxon>
        <taxon>Maltschvirus</taxon>
        <taxon>Maltschvirus maltsch</taxon>
    </lineage>
</organism>
<name>A0A6J5NTP2_9CAUD</name>
<protein>
    <submittedName>
        <fullName evidence="1">Uncharacterized protein</fullName>
    </submittedName>
</protein>
<accession>A0A6J5NTP2</accession>
<dbReference type="EMBL" id="LR796738">
    <property type="protein sequence ID" value="CAB4162172.1"/>
    <property type="molecule type" value="Genomic_DNA"/>
</dbReference>
<sequence>MNIFALHHDPAKAAGFHADQHVNKMLLEAVQIASTVAASVAVPAPYRSTHARHPCTLWAAKAAGNMRWLLALADSLRVERRRRWPLCVPSKTEAALDTLDRTALLSALPQADPTPFAQAMPEEFQGPDPVLAYRAYYRERKAVLCGRPARWTNRATPNWFRNPSTPQE</sequence>
<gene>
    <name evidence="1" type="ORF">UFOVP783_22</name>
</gene>
<proteinExistence type="predicted"/>